<dbReference type="GO" id="GO:0007165">
    <property type="term" value="P:signal transduction"/>
    <property type="evidence" value="ECO:0007669"/>
    <property type="project" value="TreeGrafter"/>
</dbReference>
<keyword evidence="1" id="KW-0460">Magnesium</keyword>
<organism evidence="2 3">
    <name type="scientific">Ignisphaera aggregans (strain DSM 17230 / JCM 13409 / AQ1.S1)</name>
    <dbReference type="NCBI Taxonomy" id="583356"/>
    <lineage>
        <taxon>Archaea</taxon>
        <taxon>Thermoproteota</taxon>
        <taxon>Thermoprotei</taxon>
        <taxon>Desulfurococcales</taxon>
        <taxon>Desulfurococcaceae</taxon>
        <taxon>Ignisphaera</taxon>
    </lineage>
</organism>
<protein>
    <submittedName>
        <fullName evidence="2">Inositol monophosphatase</fullName>
    </submittedName>
</protein>
<dbReference type="PANTHER" id="PTHR20854:SF4">
    <property type="entry name" value="INOSITOL-1-MONOPHOSPHATASE-RELATED"/>
    <property type="match status" value="1"/>
</dbReference>
<dbReference type="GO" id="GO:0006020">
    <property type="term" value="P:inositol metabolic process"/>
    <property type="evidence" value="ECO:0007669"/>
    <property type="project" value="TreeGrafter"/>
</dbReference>
<dbReference type="Pfam" id="PF00459">
    <property type="entry name" value="Inositol_P"/>
    <property type="match status" value="1"/>
</dbReference>
<evidence type="ECO:0000313" key="2">
    <source>
        <dbReference type="EMBL" id="ADM28511.1"/>
    </source>
</evidence>
<dbReference type="BioCyc" id="IAGG583356:GHAH-1701-MONOMER"/>
<feature type="binding site" evidence="1">
    <location>
        <position position="69"/>
    </location>
    <ligand>
        <name>Mg(2+)</name>
        <dbReference type="ChEBI" id="CHEBI:18420"/>
        <label>1</label>
        <note>catalytic</note>
    </ligand>
</feature>
<sequence length="270" mass="30567">MVYMDINEIKMGIVKCVDNVRRYLLGETPRGIVGNNVSGDISKEFDLIAEDILSNCLREVLGEVMIIGEERGLRQYGSRWIAIIDPVDGSTNYDAEIPWASISIAIARGGRSNTLKDIEFAIVSEIFRDRMYVYDYGDVRIGERKIYRGVIPKPIVLGYFESYSTYKPLENYIRNRNEKLTIRSLGSAALDIVYVGMGNAEVFIDARAKLRNVDISAALRIAMALGAKAYVCDYRDPLDIPIDRIERIKFILVGFNDRYLDIALSSMNIH</sequence>
<dbReference type="Gene3D" id="3.30.540.10">
    <property type="entry name" value="Fructose-1,6-Bisphosphatase, subunit A, domain 1"/>
    <property type="match status" value="1"/>
</dbReference>
<name>E0SS54_IGNAA</name>
<dbReference type="EMBL" id="CP002098">
    <property type="protein sequence ID" value="ADM28511.1"/>
    <property type="molecule type" value="Genomic_DNA"/>
</dbReference>
<keyword evidence="1" id="KW-0479">Metal-binding</keyword>
<dbReference type="GO" id="GO:0046872">
    <property type="term" value="F:metal ion binding"/>
    <property type="evidence" value="ECO:0007669"/>
    <property type="project" value="UniProtKB-KW"/>
</dbReference>
<feature type="binding site" evidence="1">
    <location>
        <position position="214"/>
    </location>
    <ligand>
        <name>Mg(2+)</name>
        <dbReference type="ChEBI" id="CHEBI:18420"/>
        <label>1</label>
        <note>catalytic</note>
    </ligand>
</feature>
<dbReference type="KEGG" id="iag:Igag_1714"/>
<keyword evidence="3" id="KW-1185">Reference proteome</keyword>
<dbReference type="HOGENOM" id="CLU_044118_5_0_2"/>
<dbReference type="AlphaFoldDB" id="E0SS54"/>
<accession>E0SS54</accession>
<dbReference type="InterPro" id="IPR000760">
    <property type="entry name" value="Inositol_monophosphatase-like"/>
</dbReference>
<dbReference type="GO" id="GO:0008934">
    <property type="term" value="F:inositol monophosphate 1-phosphatase activity"/>
    <property type="evidence" value="ECO:0007669"/>
    <property type="project" value="TreeGrafter"/>
</dbReference>
<feature type="binding site" evidence="1">
    <location>
        <position position="85"/>
    </location>
    <ligand>
        <name>Mg(2+)</name>
        <dbReference type="ChEBI" id="CHEBI:18420"/>
        <label>1</label>
        <note>catalytic</note>
    </ligand>
</feature>
<reference evidence="2 3" key="1">
    <citation type="journal article" date="2010" name="Stand. Genomic Sci.">
        <title>Complete genome sequence of Ignisphaera aggregans type strain (AQ1.S1).</title>
        <authorList>
            <person name="Goker M."/>
            <person name="Held B."/>
            <person name="Lapidus A."/>
            <person name="Nolan M."/>
            <person name="Spring S."/>
            <person name="Yasawong M."/>
            <person name="Lucas S."/>
            <person name="Glavina Del Rio T."/>
            <person name="Tice H."/>
            <person name="Cheng J.F."/>
            <person name="Goodwin L."/>
            <person name="Tapia R."/>
            <person name="Pitluck S."/>
            <person name="Liolios K."/>
            <person name="Ivanova N."/>
            <person name="Mavromatis K."/>
            <person name="Mikhailova N."/>
            <person name="Pati A."/>
            <person name="Chen A."/>
            <person name="Palaniappan K."/>
            <person name="Brambilla E."/>
            <person name="Land M."/>
            <person name="Hauser L."/>
            <person name="Chang Y.J."/>
            <person name="Jeffries C.D."/>
            <person name="Brettin T."/>
            <person name="Detter J.C."/>
            <person name="Han C."/>
            <person name="Rohde M."/>
            <person name="Sikorski J."/>
            <person name="Woyke T."/>
            <person name="Bristow J."/>
            <person name="Eisen J.A."/>
            <person name="Markowitz V."/>
            <person name="Hugenholtz P."/>
            <person name="Kyrpides N.C."/>
            <person name="Klenk H.P."/>
        </authorList>
    </citation>
    <scope>NUCLEOTIDE SEQUENCE [LARGE SCALE GENOMIC DNA]</scope>
    <source>
        <strain evidence="3">DSM 17230 / JCM 13409 / AQ1.S1</strain>
    </source>
</reference>
<dbReference type="SUPFAM" id="SSF56655">
    <property type="entry name" value="Carbohydrate phosphatase"/>
    <property type="match status" value="1"/>
</dbReference>
<feature type="binding site" evidence="1">
    <location>
        <position position="88"/>
    </location>
    <ligand>
        <name>Mg(2+)</name>
        <dbReference type="ChEBI" id="CHEBI:18420"/>
        <label>1</label>
        <note>catalytic</note>
    </ligand>
</feature>
<comment type="cofactor">
    <cofactor evidence="1">
        <name>Mg(2+)</name>
        <dbReference type="ChEBI" id="CHEBI:18420"/>
    </cofactor>
</comment>
<evidence type="ECO:0000256" key="1">
    <source>
        <dbReference type="PIRSR" id="PIRSR600760-2"/>
    </source>
</evidence>
<dbReference type="PANTHER" id="PTHR20854">
    <property type="entry name" value="INOSITOL MONOPHOSPHATASE"/>
    <property type="match status" value="1"/>
</dbReference>
<dbReference type="STRING" id="583356.Igag_1714"/>
<gene>
    <name evidence="2" type="ordered locus">Igag_1714</name>
</gene>
<evidence type="ECO:0000313" key="3">
    <source>
        <dbReference type="Proteomes" id="UP000001304"/>
    </source>
</evidence>
<proteinExistence type="predicted"/>
<dbReference type="Proteomes" id="UP000001304">
    <property type="component" value="Chromosome"/>
</dbReference>
<dbReference type="Gene3D" id="3.40.190.80">
    <property type="match status" value="1"/>
</dbReference>